<feature type="transmembrane region" description="Helical" evidence="1">
    <location>
        <begin position="6"/>
        <end position="23"/>
    </location>
</feature>
<keyword evidence="1" id="KW-1133">Transmembrane helix</keyword>
<name>A0A1S1MZH2_9GAMM</name>
<dbReference type="STRING" id="1859457.BET10_03635"/>
<keyword evidence="3" id="KW-1185">Reference proteome</keyword>
<keyword evidence="1" id="KW-0472">Membrane</keyword>
<feature type="transmembrane region" description="Helical" evidence="1">
    <location>
        <begin position="30"/>
        <end position="50"/>
    </location>
</feature>
<sequence length="79" mass="8411">MAAQGSGGNVIAAICNIFFPGLGQLVQGRIIAALIFAIVVFGGYALWFLVVPPVIGAVVHLWAIIDAAKYTNYSGYERR</sequence>
<evidence type="ECO:0000313" key="2">
    <source>
        <dbReference type="EMBL" id="OHU92563.1"/>
    </source>
</evidence>
<comment type="caution">
    <text evidence="2">The sequence shown here is derived from an EMBL/GenBank/DDBJ whole genome shotgun (WGS) entry which is preliminary data.</text>
</comment>
<keyword evidence="1" id="KW-0812">Transmembrane</keyword>
<dbReference type="OrthoDB" id="964739at2"/>
<organism evidence="2 3">
    <name type="scientific">Pseudoalteromonas amylolytica</name>
    <dbReference type="NCBI Taxonomy" id="1859457"/>
    <lineage>
        <taxon>Bacteria</taxon>
        <taxon>Pseudomonadati</taxon>
        <taxon>Pseudomonadota</taxon>
        <taxon>Gammaproteobacteria</taxon>
        <taxon>Alteromonadales</taxon>
        <taxon>Pseudoalteromonadaceae</taxon>
        <taxon>Pseudoalteromonas</taxon>
    </lineage>
</organism>
<dbReference type="RefSeq" id="WP_070983123.1">
    <property type="nucleotide sequence ID" value="NZ_MKJU01000006.1"/>
</dbReference>
<accession>A0A1S1MZH2</accession>
<proteinExistence type="predicted"/>
<reference evidence="2 3" key="1">
    <citation type="submission" date="2016-09" db="EMBL/GenBank/DDBJ databases">
        <title>Pseudoalteromonas amylolytica sp. nov., isolated from the surface seawater.</title>
        <authorList>
            <person name="Wu Y.-H."/>
            <person name="Cheng H."/>
            <person name="Jin X.-B."/>
            <person name="Wang C.-S."/>
            <person name="Xu X.-W."/>
        </authorList>
    </citation>
    <scope>NUCLEOTIDE SEQUENCE [LARGE SCALE GENOMIC DNA]</scope>
    <source>
        <strain evidence="2 3">JW1</strain>
    </source>
</reference>
<protein>
    <submittedName>
        <fullName evidence="2">Uncharacterized protein</fullName>
    </submittedName>
</protein>
<evidence type="ECO:0000256" key="1">
    <source>
        <dbReference type="SAM" id="Phobius"/>
    </source>
</evidence>
<gene>
    <name evidence="2" type="ORF">BET10_03635</name>
</gene>
<dbReference type="EMBL" id="MKJU01000006">
    <property type="protein sequence ID" value="OHU92563.1"/>
    <property type="molecule type" value="Genomic_DNA"/>
</dbReference>
<dbReference type="Proteomes" id="UP000179786">
    <property type="component" value="Unassembled WGS sequence"/>
</dbReference>
<evidence type="ECO:0000313" key="3">
    <source>
        <dbReference type="Proteomes" id="UP000179786"/>
    </source>
</evidence>
<dbReference type="AlphaFoldDB" id="A0A1S1MZH2"/>